<feature type="region of interest" description="Disordered" evidence="1">
    <location>
        <begin position="245"/>
        <end position="265"/>
    </location>
</feature>
<evidence type="ECO:0000256" key="1">
    <source>
        <dbReference type="SAM" id="MobiDB-lite"/>
    </source>
</evidence>
<dbReference type="InterPro" id="IPR038752">
    <property type="entry name" value="IQCH"/>
</dbReference>
<dbReference type="EMBL" id="JAUCMX010000004">
    <property type="protein sequence ID" value="KAK3549220.1"/>
    <property type="molecule type" value="Genomic_DNA"/>
</dbReference>
<organism evidence="3 4">
    <name type="scientific">Hemibagrus guttatus</name>
    <dbReference type="NCBI Taxonomy" id="175788"/>
    <lineage>
        <taxon>Eukaryota</taxon>
        <taxon>Metazoa</taxon>
        <taxon>Chordata</taxon>
        <taxon>Craniata</taxon>
        <taxon>Vertebrata</taxon>
        <taxon>Euteleostomi</taxon>
        <taxon>Actinopterygii</taxon>
        <taxon>Neopterygii</taxon>
        <taxon>Teleostei</taxon>
        <taxon>Ostariophysi</taxon>
        <taxon>Siluriformes</taxon>
        <taxon>Bagridae</taxon>
        <taxon>Hemibagrus</taxon>
    </lineage>
</organism>
<sequence length="1052" mass="118121">MGKREDLSEFDKGQIVMARRPDQTISKTAALGGVPGLQWSVQNDLTQLRKRLGRIDQDGILDVEALDAAIRRTENGIKSHTEEYLKMANKQVLTLPFIKHVEKKIVKVTKWQPPTDSIPYIPPQKYLTAGASPGEKHKAAFTMRVLYNPDHPKHRELMQHNYGIQLPDLYKNPGTNVRTLKSMISSVAIVPIEQNRTVLHVSAVCDEEKSAGKKLRLASHSEKRLPPSAADFSLVKNLLLPQCHREDSSPNKMGKQQRHSTQTKDVTIASKAIGAKCPSIWATLTPPPSAASESRLLPHGSARLMPLNYQCAPALPSAPSSQHFFSIVEGRIDPSAADFCNFKEYYCLQWSTLLEALWQLERLLSQFAIPHALVCGDRLVDLAQSGELHWGRHECLLSALGNREEVLELMKRPGQRYKGEGGRWAAAVHIQACWRCYHTRTAYLHQQRRKWAARTIAISWRLHTQLSHVRKSLQATRFRHLENYHSRAKYLATNWNHLITSKRTIIHVPSLGYSQEQRHKLGRFDILQNSQMGRLCDIRDKNVEVIYVCPVHLREDLVHYYTHLLGLNEAEETRKPTPSSCAKRFTILTPEAHQYFSSHCMCVSTLLKYSPHTLRRIKNLIQGKQAYLVSGVPHMDDLAVADELGVPVLGPEPAVAQLYGTKSGIRRIFSSSGVSMPPGQDDIYTLQQLHECFAQLMTNHLEVQRWLFKMDDGLGGYGTAYCDVCQLSFRPWALQEYRRHGPQIWRMAWAQERVLKKFMEAVPALLAAHAKPFDTSCYLTWSCFLEHFLGKGGVIEAYPPSDSVTCMTVDLLVEPGGGVRMLSCGDQLHGSGFLQVSGSSVPQSSVCPDVLYSICMRIGKACQEQHILGHISLDLVTFLEPGTLEQQVWAVDLDLGYSNQLAMTQVMLHITGGTLKCHAGRLEVPSPVRNSKPTACHRAPTANTPAPTKSHFAVMSSRLYHSNLSMVHYNVLFQMCKAHGIGFDIKCQPKFQERQGSVFALHDSAERSSLGMITISPDLQGALLTFARNLTVIHQEISAPNMQGETNFKVRC</sequence>
<reference evidence="3" key="1">
    <citation type="submission" date="2023-06" db="EMBL/GenBank/DDBJ databases">
        <title>Male Hemibagrus guttatus genome.</title>
        <authorList>
            <person name="Bian C."/>
        </authorList>
    </citation>
    <scope>NUCLEOTIDE SEQUENCE</scope>
    <source>
        <strain evidence="3">Male_cb2023</strain>
        <tissue evidence="3">Muscle</tissue>
    </source>
</reference>
<dbReference type="PANTHER" id="PTHR14465">
    <property type="entry name" value="IQ DOMAIN-CONTAINING PROTEIN H"/>
    <property type="match status" value="1"/>
</dbReference>
<protein>
    <recommendedName>
        <fullName evidence="2">IQCH-like ATP-grasp domain-containing protein</fullName>
    </recommendedName>
</protein>
<accession>A0AAE0RCD7</accession>
<dbReference type="AlphaFoldDB" id="A0AAE0RCD7"/>
<evidence type="ECO:0000259" key="2">
    <source>
        <dbReference type="Pfam" id="PF24923"/>
    </source>
</evidence>
<proteinExistence type="predicted"/>
<dbReference type="InterPro" id="IPR056855">
    <property type="entry name" value="ATP-grasp_IQCH"/>
</dbReference>
<dbReference type="PROSITE" id="PS50096">
    <property type="entry name" value="IQ"/>
    <property type="match status" value="1"/>
</dbReference>
<evidence type="ECO:0000313" key="4">
    <source>
        <dbReference type="Proteomes" id="UP001274896"/>
    </source>
</evidence>
<dbReference type="PANTHER" id="PTHR14465:SF0">
    <property type="entry name" value="IQ DOMAIN-CONTAINING PROTEIN H"/>
    <property type="match status" value="1"/>
</dbReference>
<keyword evidence="4" id="KW-1185">Reference proteome</keyword>
<feature type="domain" description="IQCH-like ATP-grasp" evidence="2">
    <location>
        <begin position="653"/>
        <end position="918"/>
    </location>
</feature>
<dbReference type="Pfam" id="PF24923">
    <property type="entry name" value="ATP-grasp_IQCH"/>
    <property type="match status" value="1"/>
</dbReference>
<dbReference type="Proteomes" id="UP001274896">
    <property type="component" value="Unassembled WGS sequence"/>
</dbReference>
<evidence type="ECO:0000313" key="3">
    <source>
        <dbReference type="EMBL" id="KAK3549220.1"/>
    </source>
</evidence>
<comment type="caution">
    <text evidence="3">The sequence shown here is derived from an EMBL/GenBank/DDBJ whole genome shotgun (WGS) entry which is preliminary data.</text>
</comment>
<gene>
    <name evidence="3" type="ORF">QTP70_034214</name>
</gene>
<name>A0AAE0RCD7_9TELE</name>